<reference evidence="2 3" key="1">
    <citation type="submission" date="2023-11" db="EMBL/GenBank/DDBJ databases">
        <title>A Novel Polar Bacteriovorax (B. antarcticus) Isolated from the Biocrust in Antarctica.</title>
        <authorList>
            <person name="Mun W."/>
            <person name="Choi S.Y."/>
            <person name="Mitchell R.J."/>
        </authorList>
    </citation>
    <scope>NUCLEOTIDE SEQUENCE [LARGE SCALE GENOMIC DNA]</scope>
    <source>
        <strain evidence="2 3">PP10</strain>
    </source>
</reference>
<dbReference type="InterPro" id="IPR000073">
    <property type="entry name" value="AB_hydrolase_1"/>
</dbReference>
<evidence type="ECO:0000259" key="1">
    <source>
        <dbReference type="Pfam" id="PF00561"/>
    </source>
</evidence>
<evidence type="ECO:0000313" key="3">
    <source>
        <dbReference type="Proteomes" id="UP001302274"/>
    </source>
</evidence>
<gene>
    <name evidence="2" type="ORF">SHI21_20415</name>
</gene>
<dbReference type="Gene3D" id="3.40.50.1820">
    <property type="entry name" value="alpha/beta hydrolase"/>
    <property type="match status" value="1"/>
</dbReference>
<keyword evidence="3" id="KW-1185">Reference proteome</keyword>
<sequence>MTTQLQVPNDLKGEYPFNPHFHMVEKESLHYVDEGQGEPLVMLHGNPTWSFFYRNLAKYFSQHNYRVVIPDHIGCGLSSKPQEYDYTLEHHITNTLSLIEKLNLKDITLIVHDWGGAIGMGVATRRPDLIKKIVVMNTAAFRSMEIPWRINILRNPVGEWFIRSFNGFALPATTMAVMKPLPPEVKKGFVLPYSDYQSRIATAKFVRDIPMNDKHPTYKTLAGIEEKLKTLKVPVLILWGEKDFCFTTNFQKRWMEFFPKAKVRTWPDAGHYLVEDKTAEVINEIEIFLKE</sequence>
<dbReference type="PANTHER" id="PTHR43194">
    <property type="entry name" value="HYDROLASE ALPHA/BETA FOLD FAMILY"/>
    <property type="match status" value="1"/>
</dbReference>
<dbReference type="InterPro" id="IPR029058">
    <property type="entry name" value="AB_hydrolase_fold"/>
</dbReference>
<dbReference type="EMBL" id="JAYGJQ010000004">
    <property type="protein sequence ID" value="MEA9358613.1"/>
    <property type="molecule type" value="Genomic_DNA"/>
</dbReference>
<comment type="caution">
    <text evidence="2">The sequence shown here is derived from an EMBL/GenBank/DDBJ whole genome shotgun (WGS) entry which is preliminary data.</text>
</comment>
<dbReference type="GO" id="GO:0016787">
    <property type="term" value="F:hydrolase activity"/>
    <property type="evidence" value="ECO:0007669"/>
    <property type="project" value="UniProtKB-KW"/>
</dbReference>
<dbReference type="InterPro" id="IPR000639">
    <property type="entry name" value="Epox_hydrolase-like"/>
</dbReference>
<dbReference type="RefSeq" id="WP_323579100.1">
    <property type="nucleotide sequence ID" value="NZ_JAYGJQ010000004.1"/>
</dbReference>
<dbReference type="InterPro" id="IPR050228">
    <property type="entry name" value="Carboxylesterase_BioH"/>
</dbReference>
<dbReference type="PRINTS" id="PR00412">
    <property type="entry name" value="EPOXHYDRLASE"/>
</dbReference>
<dbReference type="SUPFAM" id="SSF53474">
    <property type="entry name" value="alpha/beta-Hydrolases"/>
    <property type="match status" value="1"/>
</dbReference>
<dbReference type="Proteomes" id="UP001302274">
    <property type="component" value="Unassembled WGS sequence"/>
</dbReference>
<keyword evidence="2" id="KW-0378">Hydrolase</keyword>
<feature type="domain" description="AB hydrolase-1" evidence="1">
    <location>
        <begin position="39"/>
        <end position="277"/>
    </location>
</feature>
<evidence type="ECO:0000313" key="2">
    <source>
        <dbReference type="EMBL" id="MEA9358613.1"/>
    </source>
</evidence>
<dbReference type="Pfam" id="PF00561">
    <property type="entry name" value="Abhydrolase_1"/>
    <property type="match status" value="1"/>
</dbReference>
<protein>
    <submittedName>
        <fullName evidence="2">Alpha/beta fold hydrolase</fullName>
    </submittedName>
</protein>
<dbReference type="PANTHER" id="PTHR43194:SF2">
    <property type="entry name" value="PEROXISOMAL MEMBRANE PROTEIN LPX1"/>
    <property type="match status" value="1"/>
</dbReference>
<organism evidence="2 3">
    <name type="scientific">Bacteriovorax antarcticus</name>
    <dbReference type="NCBI Taxonomy" id="3088717"/>
    <lineage>
        <taxon>Bacteria</taxon>
        <taxon>Pseudomonadati</taxon>
        <taxon>Bdellovibrionota</taxon>
        <taxon>Bacteriovoracia</taxon>
        <taxon>Bacteriovoracales</taxon>
        <taxon>Bacteriovoracaceae</taxon>
        <taxon>Bacteriovorax</taxon>
    </lineage>
</organism>
<accession>A0ABU5W1W6</accession>
<name>A0ABU5W1W6_9BACT</name>
<dbReference type="PRINTS" id="PR00111">
    <property type="entry name" value="ABHYDROLASE"/>
</dbReference>
<proteinExistence type="predicted"/>